<dbReference type="Proteomes" id="UP000016932">
    <property type="component" value="Unassembled WGS sequence"/>
</dbReference>
<dbReference type="Pfam" id="PF20150">
    <property type="entry name" value="2EXR"/>
    <property type="match status" value="1"/>
</dbReference>
<dbReference type="InterPro" id="IPR045518">
    <property type="entry name" value="2EXR"/>
</dbReference>
<dbReference type="HOGENOM" id="CLU_1046342_0_0_1"/>
<protein>
    <recommendedName>
        <fullName evidence="1">2EXR domain-containing protein</fullName>
    </recommendedName>
</protein>
<evidence type="ECO:0000259" key="1">
    <source>
        <dbReference type="Pfam" id="PF20150"/>
    </source>
</evidence>
<reference evidence="2 3" key="1">
    <citation type="journal article" date="2012" name="PLoS Pathog.">
        <title>Diverse lifestyles and strategies of plant pathogenesis encoded in the genomes of eighteen Dothideomycetes fungi.</title>
        <authorList>
            <person name="Ohm R.A."/>
            <person name="Feau N."/>
            <person name="Henrissat B."/>
            <person name="Schoch C.L."/>
            <person name="Horwitz B.A."/>
            <person name="Barry K.W."/>
            <person name="Condon B.J."/>
            <person name="Copeland A.C."/>
            <person name="Dhillon B."/>
            <person name="Glaser F."/>
            <person name="Hesse C.N."/>
            <person name="Kosti I."/>
            <person name="LaButti K."/>
            <person name="Lindquist E.A."/>
            <person name="Lucas S."/>
            <person name="Salamov A.A."/>
            <person name="Bradshaw R.E."/>
            <person name="Ciuffetti L."/>
            <person name="Hamelin R.C."/>
            <person name="Kema G.H.J."/>
            <person name="Lawrence C."/>
            <person name="Scott J.A."/>
            <person name="Spatafora J.W."/>
            <person name="Turgeon B.G."/>
            <person name="de Wit P.J.G.M."/>
            <person name="Zhong S."/>
            <person name="Goodwin S.B."/>
            <person name="Grigoriev I.V."/>
        </authorList>
    </citation>
    <scope>NUCLEOTIDE SEQUENCE [LARGE SCALE GENOMIC DNA]</scope>
    <source>
        <strain evidence="2 3">CIRAD86</strain>
    </source>
</reference>
<name>M3ANC5_PSEFD</name>
<dbReference type="VEuPathDB" id="FungiDB:MYCFIDRAFT_79889"/>
<organism evidence="2 3">
    <name type="scientific">Pseudocercospora fijiensis (strain CIRAD86)</name>
    <name type="common">Black leaf streak disease fungus</name>
    <name type="synonym">Mycosphaerella fijiensis</name>
    <dbReference type="NCBI Taxonomy" id="383855"/>
    <lineage>
        <taxon>Eukaryota</taxon>
        <taxon>Fungi</taxon>
        <taxon>Dikarya</taxon>
        <taxon>Ascomycota</taxon>
        <taxon>Pezizomycotina</taxon>
        <taxon>Dothideomycetes</taxon>
        <taxon>Dothideomycetidae</taxon>
        <taxon>Mycosphaerellales</taxon>
        <taxon>Mycosphaerellaceae</taxon>
        <taxon>Pseudocercospora</taxon>
    </lineage>
</organism>
<sequence>MDKSPMGKLPPELRNKIYELVLVKSRPIYVKSCLETDPNRAVICTSNSERPELALLRTCKQIQQEATSILYHDNVFTFTSQNGDSALAFENFIKLIGSSSAASLRSCRVEGGSTRLFPTKCENLGEQICSWGKKTLDLSDQLPECSITGTWRFKVVDKIELYAFDFSSTREVFVKQWKTATCQALQNLCNVMRELCGLHYNDPRNDALQRLCDEMSDVAQALKKCFGELGNDRRACDARRMPETHLLYQSMEKTDYSTLAGGGLHC</sequence>
<dbReference type="RefSeq" id="XP_007929819.1">
    <property type="nucleotide sequence ID" value="XM_007931628.1"/>
</dbReference>
<dbReference type="OrthoDB" id="3630389at2759"/>
<dbReference type="PANTHER" id="PTHR42085">
    <property type="entry name" value="F-BOX DOMAIN-CONTAINING PROTEIN"/>
    <property type="match status" value="1"/>
</dbReference>
<accession>M3ANC5</accession>
<evidence type="ECO:0000313" key="3">
    <source>
        <dbReference type="Proteomes" id="UP000016932"/>
    </source>
</evidence>
<proteinExistence type="predicted"/>
<dbReference type="PANTHER" id="PTHR42085:SF1">
    <property type="entry name" value="F-BOX DOMAIN-CONTAINING PROTEIN"/>
    <property type="match status" value="1"/>
</dbReference>
<dbReference type="GeneID" id="19341642"/>
<dbReference type="KEGG" id="pfj:MYCFIDRAFT_79889"/>
<feature type="domain" description="2EXR" evidence="1">
    <location>
        <begin position="8"/>
        <end position="80"/>
    </location>
</feature>
<keyword evidence="3" id="KW-1185">Reference proteome</keyword>
<dbReference type="EMBL" id="KB446562">
    <property type="protein sequence ID" value="EME78977.1"/>
    <property type="molecule type" value="Genomic_DNA"/>
</dbReference>
<dbReference type="AlphaFoldDB" id="M3ANC5"/>
<gene>
    <name evidence="2" type="ORF">MYCFIDRAFT_79889</name>
</gene>
<evidence type="ECO:0000313" key="2">
    <source>
        <dbReference type="EMBL" id="EME78977.1"/>
    </source>
</evidence>
<dbReference type="InterPro" id="IPR038883">
    <property type="entry name" value="AN11006-like"/>
</dbReference>